<dbReference type="GO" id="GO:0005829">
    <property type="term" value="C:cytosol"/>
    <property type="evidence" value="ECO:0007669"/>
    <property type="project" value="TreeGrafter"/>
</dbReference>
<evidence type="ECO:0000256" key="1">
    <source>
        <dbReference type="ARBA" id="ARBA00011009"/>
    </source>
</evidence>
<reference evidence="6" key="1">
    <citation type="submission" date="2018-06" db="EMBL/GenBank/DDBJ databases">
        <authorList>
            <person name="Zhirakovskaya E."/>
        </authorList>
    </citation>
    <scope>NUCLEOTIDE SEQUENCE</scope>
</reference>
<evidence type="ECO:0000259" key="4">
    <source>
        <dbReference type="Pfam" id="PF01210"/>
    </source>
</evidence>
<dbReference type="PIRSF" id="PIRSF000114">
    <property type="entry name" value="Glycerol-3-P_dh"/>
    <property type="match status" value="1"/>
</dbReference>
<dbReference type="EMBL" id="UOEA01000060">
    <property type="protein sequence ID" value="VAV84085.1"/>
    <property type="molecule type" value="Genomic_DNA"/>
</dbReference>
<keyword evidence="2 6" id="KW-0560">Oxidoreductase</keyword>
<dbReference type="GO" id="GO:0047952">
    <property type="term" value="F:glycerol-3-phosphate dehydrogenase [NAD(P)+] activity"/>
    <property type="evidence" value="ECO:0007669"/>
    <property type="project" value="UniProtKB-EC"/>
</dbReference>
<sequence length="333" mass="35254">MKKIAAIGAGSWGTTLAILLARKGYPVSLWVREPELCAEMLKTRENTTFLPGFRMPPNLEVTNDMEQALAGAELVLSTVPSHGIRGVFKDVAARISEDAVIVSASKGIEQGSHLLCSDILREVLPSSLKDRVVILSGPSFAKEVSQELPAAVSVASRDRSLAALAQEVFSTPCFRVYTNTDPVGVELGGALKNVMALAAGASDGLGLGANARAALITRGLVEITRLGVSLGAEVSTFYGLAGMGDLVLTCTSTLSRNHTVGLKVGQGRTPQEVVAEMKMVAEGVKTSLAASELAAKRGVEMPITEQVRKVFHEGKPPKEAVMELMVRELKEEC</sequence>
<dbReference type="Gene3D" id="3.40.50.720">
    <property type="entry name" value="NAD(P)-binding Rossmann-like Domain"/>
    <property type="match status" value="1"/>
</dbReference>
<dbReference type="PRINTS" id="PR00077">
    <property type="entry name" value="GPDHDRGNASE"/>
</dbReference>
<dbReference type="GO" id="GO:0046168">
    <property type="term" value="P:glycerol-3-phosphate catabolic process"/>
    <property type="evidence" value="ECO:0007669"/>
    <property type="project" value="InterPro"/>
</dbReference>
<dbReference type="EC" id="1.1.1.94" evidence="6"/>
<dbReference type="InterPro" id="IPR011128">
    <property type="entry name" value="G3P_DH_NAD-dep_N"/>
</dbReference>
<dbReference type="Pfam" id="PF01210">
    <property type="entry name" value="NAD_Gly3P_dh_N"/>
    <property type="match status" value="1"/>
</dbReference>
<protein>
    <submittedName>
        <fullName evidence="6">Glycerol-3-phosphate dehydrogenase [NAD(P)+]</fullName>
        <ecNumber evidence="6">1.1.1.94</ecNumber>
    </submittedName>
</protein>
<accession>A0A3B0RKS7</accession>
<dbReference type="InterPro" id="IPR006109">
    <property type="entry name" value="G3P_DH_NAD-dep_C"/>
</dbReference>
<gene>
    <name evidence="6" type="ORF">MNBD_DELTA01-725</name>
</gene>
<name>A0A3B0RKS7_9ZZZZ</name>
<dbReference type="SUPFAM" id="SSF48179">
    <property type="entry name" value="6-phosphogluconate dehydrogenase C-terminal domain-like"/>
    <property type="match status" value="1"/>
</dbReference>
<dbReference type="FunFam" id="1.10.1040.10:FF:000001">
    <property type="entry name" value="Glycerol-3-phosphate dehydrogenase [NAD(P)+]"/>
    <property type="match status" value="1"/>
</dbReference>
<comment type="similarity">
    <text evidence="1">Belongs to the NAD-dependent glycerol-3-phosphate dehydrogenase family.</text>
</comment>
<dbReference type="AlphaFoldDB" id="A0A3B0RKS7"/>
<dbReference type="PROSITE" id="PS00957">
    <property type="entry name" value="NAD_G3PDH"/>
    <property type="match status" value="1"/>
</dbReference>
<dbReference type="PANTHER" id="PTHR11728">
    <property type="entry name" value="GLYCEROL-3-PHOSPHATE DEHYDROGENASE"/>
    <property type="match status" value="1"/>
</dbReference>
<dbReference type="SUPFAM" id="SSF51735">
    <property type="entry name" value="NAD(P)-binding Rossmann-fold domains"/>
    <property type="match status" value="1"/>
</dbReference>
<dbReference type="Gene3D" id="1.10.1040.10">
    <property type="entry name" value="N-(1-d-carboxylethyl)-l-norvaline Dehydrogenase, domain 2"/>
    <property type="match status" value="1"/>
</dbReference>
<dbReference type="InterPro" id="IPR008927">
    <property type="entry name" value="6-PGluconate_DH-like_C_sf"/>
</dbReference>
<dbReference type="GO" id="GO:0005975">
    <property type="term" value="P:carbohydrate metabolic process"/>
    <property type="evidence" value="ECO:0007669"/>
    <property type="project" value="InterPro"/>
</dbReference>
<keyword evidence="3" id="KW-0520">NAD</keyword>
<evidence type="ECO:0000256" key="3">
    <source>
        <dbReference type="ARBA" id="ARBA00023027"/>
    </source>
</evidence>
<dbReference type="NCBIfam" id="NF000942">
    <property type="entry name" value="PRK00094.1-4"/>
    <property type="match status" value="1"/>
</dbReference>
<proteinExistence type="inferred from homology"/>
<dbReference type="Pfam" id="PF07479">
    <property type="entry name" value="NAD_Gly3P_dh_C"/>
    <property type="match status" value="1"/>
</dbReference>
<organism evidence="6">
    <name type="scientific">hydrothermal vent metagenome</name>
    <dbReference type="NCBI Taxonomy" id="652676"/>
    <lineage>
        <taxon>unclassified sequences</taxon>
        <taxon>metagenomes</taxon>
        <taxon>ecological metagenomes</taxon>
    </lineage>
</organism>
<dbReference type="HAMAP" id="MF_00394">
    <property type="entry name" value="NAD_Glyc3P_dehydrog"/>
    <property type="match status" value="1"/>
</dbReference>
<dbReference type="InterPro" id="IPR036291">
    <property type="entry name" value="NAD(P)-bd_dom_sf"/>
</dbReference>
<dbReference type="InterPro" id="IPR006168">
    <property type="entry name" value="G3P_DH_NAD-dep"/>
</dbReference>
<dbReference type="FunFam" id="3.40.50.720:FF:000019">
    <property type="entry name" value="Glycerol-3-phosphate dehydrogenase [NAD(P)+]"/>
    <property type="match status" value="1"/>
</dbReference>
<feature type="domain" description="Glycerol-3-phosphate dehydrogenase NAD-dependent N-terminal" evidence="4">
    <location>
        <begin position="3"/>
        <end position="161"/>
    </location>
</feature>
<feature type="domain" description="Glycerol-3-phosphate dehydrogenase NAD-dependent C-terminal" evidence="5">
    <location>
        <begin position="181"/>
        <end position="321"/>
    </location>
</feature>
<dbReference type="InterPro" id="IPR013328">
    <property type="entry name" value="6PGD_dom2"/>
</dbReference>
<evidence type="ECO:0000256" key="2">
    <source>
        <dbReference type="ARBA" id="ARBA00023002"/>
    </source>
</evidence>
<dbReference type="PANTHER" id="PTHR11728:SF1">
    <property type="entry name" value="GLYCEROL-3-PHOSPHATE DEHYDROGENASE [NAD(+)] 2, CHLOROPLASTIC"/>
    <property type="match status" value="1"/>
</dbReference>
<evidence type="ECO:0000313" key="6">
    <source>
        <dbReference type="EMBL" id="VAV84085.1"/>
    </source>
</evidence>
<dbReference type="NCBIfam" id="NF000940">
    <property type="entry name" value="PRK00094.1-2"/>
    <property type="match status" value="1"/>
</dbReference>
<evidence type="ECO:0000259" key="5">
    <source>
        <dbReference type="Pfam" id="PF07479"/>
    </source>
</evidence>
<dbReference type="GO" id="GO:0051287">
    <property type="term" value="F:NAD binding"/>
    <property type="evidence" value="ECO:0007669"/>
    <property type="project" value="InterPro"/>
</dbReference>